<evidence type="ECO:0000313" key="2">
    <source>
        <dbReference type="Proteomes" id="UP000297706"/>
    </source>
</evidence>
<dbReference type="FunFam" id="3.40.50.150:FF:000554">
    <property type="entry name" value="Cation-transporting ATPase"/>
    <property type="match status" value="1"/>
</dbReference>
<dbReference type="Proteomes" id="UP000297706">
    <property type="component" value="Unassembled WGS sequence"/>
</dbReference>
<dbReference type="EMBL" id="PQVH01000008">
    <property type="protein sequence ID" value="TFW71834.1"/>
    <property type="molecule type" value="Genomic_DNA"/>
</dbReference>
<dbReference type="InterPro" id="IPR029063">
    <property type="entry name" value="SAM-dependent_MTases_sf"/>
</dbReference>
<dbReference type="GO" id="GO:0032259">
    <property type="term" value="P:methylation"/>
    <property type="evidence" value="ECO:0007669"/>
    <property type="project" value="UniProtKB-KW"/>
</dbReference>
<organism evidence="1 2">
    <name type="scientific">Methylotenera oryzisoli</name>
    <dbReference type="NCBI Taxonomy" id="2080758"/>
    <lineage>
        <taxon>Bacteria</taxon>
        <taxon>Pseudomonadati</taxon>
        <taxon>Pseudomonadota</taxon>
        <taxon>Betaproteobacteria</taxon>
        <taxon>Nitrosomonadales</taxon>
        <taxon>Methylophilaceae</taxon>
        <taxon>Methylotenera</taxon>
    </lineage>
</organism>
<dbReference type="Gene3D" id="3.40.50.150">
    <property type="entry name" value="Vaccinia Virus protein VP39"/>
    <property type="match status" value="1"/>
</dbReference>
<dbReference type="PANTHER" id="PTHR43832">
    <property type="match status" value="1"/>
</dbReference>
<proteinExistence type="predicted"/>
<keyword evidence="1" id="KW-0808">Transferase</keyword>
<protein>
    <submittedName>
        <fullName evidence="1">SAM-dependent methyltransferase</fullName>
    </submittedName>
</protein>
<dbReference type="SUPFAM" id="SSF53335">
    <property type="entry name" value="S-adenosyl-L-methionine-dependent methyltransferases"/>
    <property type="match status" value="1"/>
</dbReference>
<accession>A0A4Y9VS94</accession>
<dbReference type="OrthoDB" id="9782855at2"/>
<evidence type="ECO:0000313" key="1">
    <source>
        <dbReference type="EMBL" id="TFW71834.1"/>
    </source>
</evidence>
<comment type="caution">
    <text evidence="1">The sequence shown here is derived from an EMBL/GenBank/DDBJ whole genome shotgun (WGS) entry which is preliminary data.</text>
</comment>
<dbReference type="RefSeq" id="WP_135277572.1">
    <property type="nucleotide sequence ID" value="NZ_PQVH01000008.1"/>
</dbReference>
<name>A0A4Y9VS94_9PROT</name>
<sequence>MQLTNLAINLAENGKFPDYLIRYGIRHLSRQRLAEIKASDCEKSTELQTKFIEAMNAAPAALVPELANAQHYEVPSEFFALCLGSHKKYSSCFWLPETKNLDEAEANALDLTCTHADLKNGQSILELGCGWGSLTLWMAARYPDSKVTAVSNSNSQREYITARAKERGLNNIRVITCDMNRFDPSDYVDEQFHPASGFDRVVSVEMFEHMRNHKLLYKKIHGWLLPGGKFFMHIFVHRSTPYLFEVQGDDDWMSQFFFSGGMMPSDDLPLNFQSDLKLVNRWRWDGTHYEKTANAWLQNMDKHYEEMTAVLGQTYGLEQVEQWRNRWRIFFMACAELFGYRNGQEWWVSHYLFKRES</sequence>
<dbReference type="CDD" id="cd02440">
    <property type="entry name" value="AdoMet_MTases"/>
    <property type="match status" value="1"/>
</dbReference>
<dbReference type="PANTHER" id="PTHR43832:SF1">
    <property type="entry name" value="S-ADENOSYL-L-METHIONINE-DEPENDENT METHYLTRANSFERASES SUPERFAMILY PROTEIN"/>
    <property type="match status" value="1"/>
</dbReference>
<dbReference type="GO" id="GO:0008168">
    <property type="term" value="F:methyltransferase activity"/>
    <property type="evidence" value="ECO:0007669"/>
    <property type="project" value="UniProtKB-KW"/>
</dbReference>
<keyword evidence="2" id="KW-1185">Reference proteome</keyword>
<dbReference type="AlphaFoldDB" id="A0A4Y9VS94"/>
<gene>
    <name evidence="1" type="ORF">C3Y98_07045</name>
</gene>
<keyword evidence="1" id="KW-0489">Methyltransferase</keyword>
<reference evidence="1 2" key="1">
    <citation type="submission" date="2018-02" db="EMBL/GenBank/DDBJ databases">
        <title>A novel lanthanide dependent methylotroph, Methylotenera sp. La3113.</title>
        <authorList>
            <person name="Lv H."/>
            <person name="Tani A."/>
        </authorList>
    </citation>
    <scope>NUCLEOTIDE SEQUENCE [LARGE SCALE GENOMIC DNA]</scope>
    <source>
        <strain evidence="1 2">La3113</strain>
    </source>
</reference>
<dbReference type="Pfam" id="PF02353">
    <property type="entry name" value="CMAS"/>
    <property type="match status" value="1"/>
</dbReference>